<dbReference type="SUPFAM" id="SSF47090">
    <property type="entry name" value="PGBD-like"/>
    <property type="match status" value="2"/>
</dbReference>
<keyword evidence="3" id="KW-1185">Reference proteome</keyword>
<dbReference type="SMART" id="SM00257">
    <property type="entry name" value="LysM"/>
    <property type="match status" value="1"/>
</dbReference>
<dbReference type="InterPro" id="IPR002477">
    <property type="entry name" value="Peptidoglycan-bd-like"/>
</dbReference>
<dbReference type="eggNOG" id="COG5632">
    <property type="taxonomic scope" value="Bacteria"/>
</dbReference>
<dbReference type="GO" id="GO:0009253">
    <property type="term" value="P:peptidoglycan catabolic process"/>
    <property type="evidence" value="ECO:0007669"/>
    <property type="project" value="InterPro"/>
</dbReference>
<evidence type="ECO:0000259" key="1">
    <source>
        <dbReference type="PROSITE" id="PS51782"/>
    </source>
</evidence>
<gene>
    <name evidence="2" type="ORF">SAMN05878443_1781</name>
</gene>
<dbReference type="InterPro" id="IPR036366">
    <property type="entry name" value="PGBDSf"/>
</dbReference>
<dbReference type="EMBL" id="FSRN01000001">
    <property type="protein sequence ID" value="SIO17586.1"/>
    <property type="molecule type" value="Genomic_DNA"/>
</dbReference>
<dbReference type="InterPro" id="IPR018392">
    <property type="entry name" value="LysM"/>
</dbReference>
<dbReference type="Gene3D" id="3.40.80.10">
    <property type="entry name" value="Peptidoglycan recognition protein-like"/>
    <property type="match status" value="1"/>
</dbReference>
<dbReference type="CDD" id="cd06583">
    <property type="entry name" value="PGRP"/>
    <property type="match status" value="1"/>
</dbReference>
<dbReference type="InterPro" id="IPR036365">
    <property type="entry name" value="PGBD-like_sf"/>
</dbReference>
<reference evidence="3" key="1">
    <citation type="submission" date="2016-11" db="EMBL/GenBank/DDBJ databases">
        <authorList>
            <person name="Varghese N."/>
            <person name="Submissions S."/>
        </authorList>
    </citation>
    <scope>NUCLEOTIDE SEQUENCE [LARGE SCALE GENOMIC DNA]</scope>
    <source>
        <strain evidence="3">313</strain>
    </source>
</reference>
<dbReference type="CDD" id="cd00118">
    <property type="entry name" value="LysM"/>
    <property type="match status" value="1"/>
</dbReference>
<sequence length="367" mass="40478">MKYLIEQQLLPITQKELISTSLIIAHESGNAKNSGPLSLENEVAYMKRQAQANGAFTSHWVGGGGRIIQIAQSGKMQYGAGKYANPHAYAQVELARTSNLDWFQKDYQAYIWLLQKLAAEAGIPNTLNSGTTLASKGIKTHHWISSNLGGTTHTDPDAYLSQQNISLEQFSKDLAFTDQTTPIPIPNSSEPHHLYHNVLKGDSLWGIAKKYHTTLTWLKMINNLSSETILIGQRLIISIEQPKAAAPSQIELIKLVQKKLGIKQDGLFGSVTKQALIKLVQKEAGSKTDGLWGPKTASKMRILKSGSTGWDVYAVQVFLLSKKNYLMGNPDNFFGSKTVQAVKKFQTAYDLLSDGIVGPKTYQKLFS</sequence>
<proteinExistence type="predicted"/>
<name>A0A1N6HCU7_9LACT</name>
<protein>
    <submittedName>
        <fullName evidence="2">Peptidoglycan-binding (PGRP) domain of peptidoglycan hydrolases-containing protein</fullName>
    </submittedName>
</protein>
<dbReference type="PANTHER" id="PTHR33734">
    <property type="entry name" value="LYSM DOMAIN-CONTAINING GPI-ANCHORED PROTEIN 2"/>
    <property type="match status" value="1"/>
</dbReference>
<dbReference type="SUPFAM" id="SSF55846">
    <property type="entry name" value="N-acetylmuramoyl-L-alanine amidase-like"/>
    <property type="match status" value="1"/>
</dbReference>
<dbReference type="Pfam" id="PF01476">
    <property type="entry name" value="LysM"/>
    <property type="match status" value="1"/>
</dbReference>
<dbReference type="PROSITE" id="PS51782">
    <property type="entry name" value="LYSM"/>
    <property type="match status" value="1"/>
</dbReference>
<dbReference type="Pfam" id="PF01471">
    <property type="entry name" value="PG_binding_1"/>
    <property type="match status" value="1"/>
</dbReference>
<dbReference type="InterPro" id="IPR002502">
    <property type="entry name" value="Amidase_domain"/>
</dbReference>
<evidence type="ECO:0000313" key="3">
    <source>
        <dbReference type="Proteomes" id="UP000184758"/>
    </source>
</evidence>
<dbReference type="STRING" id="28230.SAMN05878443_1781"/>
<dbReference type="Pfam" id="PF01510">
    <property type="entry name" value="Amidase_2"/>
    <property type="match status" value="1"/>
</dbReference>
<feature type="domain" description="LysM" evidence="1">
    <location>
        <begin position="194"/>
        <end position="237"/>
    </location>
</feature>
<accession>A0A1N6HCU7</accession>
<dbReference type="Gene3D" id="3.10.350.10">
    <property type="entry name" value="LysM domain"/>
    <property type="match status" value="1"/>
</dbReference>
<dbReference type="OrthoDB" id="9816557at2"/>
<dbReference type="InterPro" id="IPR036505">
    <property type="entry name" value="Amidase/PGRP_sf"/>
</dbReference>
<dbReference type="Proteomes" id="UP000184758">
    <property type="component" value="Unassembled WGS sequence"/>
</dbReference>
<dbReference type="GO" id="GO:0008745">
    <property type="term" value="F:N-acetylmuramoyl-L-alanine amidase activity"/>
    <property type="evidence" value="ECO:0007669"/>
    <property type="project" value="InterPro"/>
</dbReference>
<dbReference type="GO" id="GO:0008932">
    <property type="term" value="F:lytic endotransglycosylase activity"/>
    <property type="evidence" value="ECO:0007669"/>
    <property type="project" value="TreeGrafter"/>
</dbReference>
<dbReference type="eggNOG" id="COG3409">
    <property type="taxonomic scope" value="Bacteria"/>
</dbReference>
<dbReference type="SMART" id="SM00644">
    <property type="entry name" value="Ami_2"/>
    <property type="match status" value="1"/>
</dbReference>
<organism evidence="2 3">
    <name type="scientific">Carnobacterium alterfunditum</name>
    <dbReference type="NCBI Taxonomy" id="28230"/>
    <lineage>
        <taxon>Bacteria</taxon>
        <taxon>Bacillati</taxon>
        <taxon>Bacillota</taxon>
        <taxon>Bacilli</taxon>
        <taxon>Lactobacillales</taxon>
        <taxon>Carnobacteriaceae</taxon>
        <taxon>Carnobacterium</taxon>
    </lineage>
</organism>
<dbReference type="RefSeq" id="WP_034545193.1">
    <property type="nucleotide sequence ID" value="NZ_FSRN01000001.1"/>
</dbReference>
<dbReference type="AlphaFoldDB" id="A0A1N6HCU7"/>
<keyword evidence="2" id="KW-0378">Hydrolase</keyword>
<dbReference type="Gene3D" id="1.10.101.10">
    <property type="entry name" value="PGBD-like superfamily/PGBD"/>
    <property type="match status" value="2"/>
</dbReference>
<dbReference type="InterPro" id="IPR036779">
    <property type="entry name" value="LysM_dom_sf"/>
</dbReference>
<dbReference type="PANTHER" id="PTHR33734:SF22">
    <property type="entry name" value="MEMBRANE-BOUND LYTIC MUREIN TRANSGLYCOSYLASE D"/>
    <property type="match status" value="1"/>
</dbReference>
<dbReference type="SUPFAM" id="SSF54106">
    <property type="entry name" value="LysM domain"/>
    <property type="match status" value="1"/>
</dbReference>
<evidence type="ECO:0000313" key="2">
    <source>
        <dbReference type="EMBL" id="SIO17586.1"/>
    </source>
</evidence>